<dbReference type="STRING" id="1120980.GCA_000745955_00507"/>
<dbReference type="AlphaFoldDB" id="A0A376BSQ2"/>
<keyword evidence="2" id="KW-1185">Reference proteome</keyword>
<evidence type="ECO:0000313" key="1">
    <source>
        <dbReference type="EMBL" id="SSY79960.1"/>
    </source>
</evidence>
<dbReference type="OrthoDB" id="378654at2"/>
<protein>
    <submittedName>
        <fullName evidence="1">Domain of uncharacterized function (DUF1853)</fullName>
    </submittedName>
</protein>
<dbReference type="InterPro" id="IPR015003">
    <property type="entry name" value="DUF1853"/>
</dbReference>
<proteinExistence type="predicted"/>
<dbReference type="Proteomes" id="UP000254209">
    <property type="component" value="Unassembled WGS sequence"/>
</dbReference>
<organism evidence="1 2">
    <name type="scientific">Alysiella crassa</name>
    <dbReference type="NCBI Taxonomy" id="153491"/>
    <lineage>
        <taxon>Bacteria</taxon>
        <taxon>Pseudomonadati</taxon>
        <taxon>Pseudomonadota</taxon>
        <taxon>Betaproteobacteria</taxon>
        <taxon>Neisseriales</taxon>
        <taxon>Neisseriaceae</taxon>
        <taxon>Alysiella</taxon>
    </lineage>
</organism>
<accession>A0A376BSQ2</accession>
<gene>
    <name evidence="1" type="ORF">NCTC10283_01512</name>
</gene>
<reference evidence="1 2" key="1">
    <citation type="submission" date="2018-06" db="EMBL/GenBank/DDBJ databases">
        <authorList>
            <consortium name="Pathogen Informatics"/>
            <person name="Doyle S."/>
        </authorList>
    </citation>
    <scope>NUCLEOTIDE SEQUENCE [LARGE SCALE GENOMIC DNA]</scope>
    <source>
        <strain evidence="1 2">NCTC10283</strain>
    </source>
</reference>
<dbReference type="RefSeq" id="WP_034291365.1">
    <property type="nucleotide sequence ID" value="NZ_CP091519.2"/>
</dbReference>
<dbReference type="EMBL" id="UFSO01000003">
    <property type="protein sequence ID" value="SSY79960.1"/>
    <property type="molecule type" value="Genomic_DNA"/>
</dbReference>
<sequence length="268" mass="30615">MNFALDALWWRLTNPQVRDLASILFAPPLWQTGCELPVRDLVGEHGFRYLIDLNDNPDFRLPEDCAHPLLGKYAENVLAFWLANAPHCRLLTRNVQLFNQQNQSIGELDFIAEIHGRLYHIELACKYFSATDGQPENMVGLNHSDTLLNKISKLNQQLNTHLPSEWQTAQRVSVVRGMAFSHSGSLQIGDVFAPNTWVGRLISDWEDDDFQEKYWYRLPKNGLLSPARVSGSLKMTAADVGNDDGLVAELALRPDGYWHEIQRFMLRK</sequence>
<name>A0A376BSQ2_9NEIS</name>
<dbReference type="Pfam" id="PF08907">
    <property type="entry name" value="DUF1853"/>
    <property type="match status" value="1"/>
</dbReference>
<evidence type="ECO:0000313" key="2">
    <source>
        <dbReference type="Proteomes" id="UP000254209"/>
    </source>
</evidence>